<accession>A0A9P4TYS0</accession>
<feature type="region of interest" description="Disordered" evidence="1">
    <location>
        <begin position="1183"/>
        <end position="1512"/>
    </location>
</feature>
<feature type="compositionally biased region" description="Basic and acidic residues" evidence="1">
    <location>
        <begin position="299"/>
        <end position="313"/>
    </location>
</feature>
<gene>
    <name evidence="5" type="ORF">EJ08DRAFT_733731</name>
</gene>
<reference evidence="5" key="1">
    <citation type="journal article" date="2020" name="Stud. Mycol.">
        <title>101 Dothideomycetes genomes: a test case for predicting lifestyles and emergence of pathogens.</title>
        <authorList>
            <person name="Haridas S."/>
            <person name="Albert R."/>
            <person name="Binder M."/>
            <person name="Bloem J."/>
            <person name="Labutti K."/>
            <person name="Salamov A."/>
            <person name="Andreopoulos B."/>
            <person name="Baker S."/>
            <person name="Barry K."/>
            <person name="Bills G."/>
            <person name="Bluhm B."/>
            <person name="Cannon C."/>
            <person name="Castanera R."/>
            <person name="Culley D."/>
            <person name="Daum C."/>
            <person name="Ezra D."/>
            <person name="Gonzalez J."/>
            <person name="Henrissat B."/>
            <person name="Kuo A."/>
            <person name="Liang C."/>
            <person name="Lipzen A."/>
            <person name="Lutzoni F."/>
            <person name="Magnuson J."/>
            <person name="Mondo S."/>
            <person name="Nolan M."/>
            <person name="Ohm R."/>
            <person name="Pangilinan J."/>
            <person name="Park H.-J."/>
            <person name="Ramirez L."/>
            <person name="Alfaro M."/>
            <person name="Sun H."/>
            <person name="Tritt A."/>
            <person name="Yoshinaga Y."/>
            <person name="Zwiers L.-H."/>
            <person name="Turgeon B."/>
            <person name="Goodwin S."/>
            <person name="Spatafora J."/>
            <person name="Crous P."/>
            <person name="Grigoriev I."/>
        </authorList>
    </citation>
    <scope>NUCLEOTIDE SEQUENCE</scope>
    <source>
        <strain evidence="5">CBS 130266</strain>
    </source>
</reference>
<feature type="compositionally biased region" description="Low complexity" evidence="1">
    <location>
        <begin position="253"/>
        <end position="262"/>
    </location>
</feature>
<dbReference type="Pfam" id="PF24340">
    <property type="entry name" value="DH_2"/>
    <property type="match status" value="1"/>
</dbReference>
<evidence type="ECO:0000313" key="5">
    <source>
        <dbReference type="EMBL" id="KAF2430970.1"/>
    </source>
</evidence>
<evidence type="ECO:0000259" key="4">
    <source>
        <dbReference type="Pfam" id="PF24345"/>
    </source>
</evidence>
<dbReference type="InterPro" id="IPR056416">
    <property type="entry name" value="DH_2_fung"/>
</dbReference>
<feature type="region of interest" description="Disordered" evidence="1">
    <location>
        <begin position="1"/>
        <end position="41"/>
    </location>
</feature>
<dbReference type="EMBL" id="MU007035">
    <property type="protein sequence ID" value="KAF2430970.1"/>
    <property type="molecule type" value="Genomic_DNA"/>
</dbReference>
<dbReference type="OrthoDB" id="5408934at2759"/>
<feature type="region of interest" description="Disordered" evidence="1">
    <location>
        <begin position="1109"/>
        <end position="1160"/>
    </location>
</feature>
<feature type="compositionally biased region" description="Basic and acidic residues" evidence="1">
    <location>
        <begin position="137"/>
        <end position="192"/>
    </location>
</feature>
<feature type="compositionally biased region" description="Low complexity" evidence="1">
    <location>
        <begin position="115"/>
        <end position="129"/>
    </location>
</feature>
<feature type="compositionally biased region" description="Polar residues" evidence="1">
    <location>
        <begin position="1695"/>
        <end position="1724"/>
    </location>
</feature>
<feature type="compositionally biased region" description="Polar residues" evidence="1">
    <location>
        <begin position="494"/>
        <end position="506"/>
    </location>
</feature>
<dbReference type="Pfam" id="PF24344">
    <property type="entry name" value="PH_23"/>
    <property type="match status" value="1"/>
</dbReference>
<feature type="region of interest" description="Disordered" evidence="1">
    <location>
        <begin position="1742"/>
        <end position="1784"/>
    </location>
</feature>
<feature type="compositionally biased region" description="Basic and acidic residues" evidence="1">
    <location>
        <begin position="390"/>
        <end position="420"/>
    </location>
</feature>
<evidence type="ECO:0000256" key="1">
    <source>
        <dbReference type="SAM" id="MobiDB-lite"/>
    </source>
</evidence>
<feature type="compositionally biased region" description="Basic residues" evidence="1">
    <location>
        <begin position="515"/>
        <end position="526"/>
    </location>
</feature>
<feature type="compositionally biased region" description="Basic and acidic residues" evidence="1">
    <location>
        <begin position="270"/>
        <end position="287"/>
    </location>
</feature>
<protein>
    <submittedName>
        <fullName evidence="5">Uncharacterized protein</fullName>
    </submittedName>
</protein>
<feature type="compositionally biased region" description="Polar residues" evidence="1">
    <location>
        <begin position="1425"/>
        <end position="1443"/>
    </location>
</feature>
<dbReference type="Pfam" id="PF24345">
    <property type="entry name" value="PH_24"/>
    <property type="match status" value="1"/>
</dbReference>
<organism evidence="5 6">
    <name type="scientific">Tothia fuscella</name>
    <dbReference type="NCBI Taxonomy" id="1048955"/>
    <lineage>
        <taxon>Eukaryota</taxon>
        <taxon>Fungi</taxon>
        <taxon>Dikarya</taxon>
        <taxon>Ascomycota</taxon>
        <taxon>Pezizomycotina</taxon>
        <taxon>Dothideomycetes</taxon>
        <taxon>Pleosporomycetidae</taxon>
        <taxon>Venturiales</taxon>
        <taxon>Cylindrosympodiaceae</taxon>
        <taxon>Tothia</taxon>
    </lineage>
</organism>
<keyword evidence="6" id="KW-1185">Reference proteome</keyword>
<feature type="compositionally biased region" description="Low complexity" evidence="1">
    <location>
        <begin position="1196"/>
        <end position="1211"/>
    </location>
</feature>
<dbReference type="InterPro" id="IPR056223">
    <property type="entry name" value="PH_24"/>
</dbReference>
<feature type="compositionally biased region" description="Basic and acidic residues" evidence="1">
    <location>
        <begin position="1292"/>
        <end position="1304"/>
    </location>
</feature>
<evidence type="ECO:0000259" key="2">
    <source>
        <dbReference type="Pfam" id="PF24340"/>
    </source>
</evidence>
<feature type="compositionally biased region" description="Low complexity" evidence="1">
    <location>
        <begin position="587"/>
        <end position="601"/>
    </location>
</feature>
<feature type="compositionally biased region" description="Low complexity" evidence="1">
    <location>
        <begin position="1460"/>
        <end position="1482"/>
    </location>
</feature>
<sequence length="1921" mass="210818">MAPTLPPQVRPSLLKQAKPKSPTKSASDKSVDPPKGPQLDFNSTIELLHQNASVRDKVRKWQTTGAGVVTPDDPLAAVDSDMEEKAASRASVKSKSSDNVKLQIIEPPKIEIADPPASSPTKSATSEKAVPVPVPHIVERKPMHNKLDAEVREASAPKKRVVSDAHWRVKRAPPKDPAPKPARPDKKKEKDVQLAWVRAPLLPREPDEPPPPPKPKPQPKPIKVYAGRPRNKSFNNAVKPDAMFESEEELPRIRTPTTPRQRTPLRHSRATVEKSPRLVKSDEDTSPKRTRPSQQRRPSAKDDPFSSPEDHQTSKYSFGDMFSRKMSSRRRSLSPEGTGRRKPTMAQSPEFELSDGEYAAQRRRSRRERRSRDSDPTSQEETSPPLRRLSNHDEEAARRRTSFRDEYARYTPRETYSDRKRTPRKKPYISDPVESEYNDRTPDPIPVVAPKVYSHRIENWLTETPDPLKVPLGEAKSGRRAFSFEPQGRDMSVYTESTVDTESTITDVRDNYKGSPKKGSKHRHTASHSDASRGMREQSAPLDGLDPEIEVEYSSTTSVPSLRRSVAKHSSPSPTKEHTRLASPKQSAADSDGASSVDPSAFEPPDGVAAYAARRLFPSTGKRLSTIASVETFNTKAQQAPPSSISEGSECTASLPIRAKNDELSALPNIATASLVSSTRSKTSLRRKLTTHADLISVLSMPASRSKSIVSARSIRTHRSRLETATIDDLMKELTSDETKYMRELRTLADGVIPVLLKCVLSKSEAAVAAGLFNRFPNSEKDAVADASKAIHDMSVAIQRLKSVHKRIPKDSHFSFLIWAQSAHSVYEKFVKTWRLGFQDVVVSLAAEDEDSTVSTPKTSDSGAWDQGLPRNEDGYIVDGDGERVDVAFLLKRPLVRLKYLTKTLKGINIKKPSEQAGVLATKFEGLMDLARKRVNEEKARMEDEAASLIDTTRARDPKSLAPLSGVKIDPSRNVRARDYFDLSLPHSSGQQVDCRIEILMRDDAPGRGNSGDALICEVDETGRWLLFPPIQMSRISARAGDEPGEIVAMIQGVHSGGRSWQELLTLKTHDEEVRFEWIQMLGLSPVPPSLTSLDRNRSFKITVPLSESSYGSSLLSGSSRTESTTPIKSRTPSPRQIEVPIGERAGTKSKTWDHEESEVSGYTYSTVSSELSSLPDSEYATLHHKNKSPDRVSYDRASYSSYSSLSQSTYDQPEPRRRSEKVEPKRTPSEVSIPRSLNEAMDMAGSGSPALKRTRAKRYRSTPSSLAEPAGLSPNGSHRRGASLSPAGSPDLDRPRTSSDPKRQSKSPGDKGFSVWMPTSSEADGSDESDEERDALHKSTTSGRLELHRRTSSVPATKLPNVTKRSQPKESQSPQTPTRNDLRGASLPMPSPKDVPSSAPSKLQKRRSQEPEGDKPPPPPPHRTPSSNRVSFAPTPQFTPNSKVKRRSSSPLKHEYQPSSASSDSELSDSASEFSDDSLTSESEDELVDDDDVVSSLVPPSLTPRKKVDAPETIYSMPNATLTPSQSASQAPYRTVPQQTEKAAKTVATIFCWSDRGQWEILHPDECSILISPGLIEAYAVKAGEQVEGVPKERPLVALELTPLVPLRRGTALDITIRSPPTPASRLKPGNNIMFRSRSTEECEALYALINTSRINNPTYIALQSARPPTGENTWAAVMDRRNSNRGAAAPANNWWQFGGSSRSKSYRASTRAPSTAGNTESSVATISSVMAAMKRFSGSGRMFGKSSRDGASSGSMGSGGSGAHSPPTYVDPSKPGSAPPVPIGLGITNAKIRLYARQSQSSKWADLGAARLSIMQRDNQGINTPIMLQTGVEKRILVVGKSKAAEVMLDVTLGESCFERVARTGIAVSVWEDVVPEGHGGGVAATGGVAEKRVKIYMIQLKSERECAYTFSLLGKLRY</sequence>
<name>A0A9P4TYS0_9PEZI</name>
<feature type="domain" description="PH" evidence="4">
    <location>
        <begin position="1538"/>
        <end position="1668"/>
    </location>
</feature>
<feature type="compositionally biased region" description="Polar residues" evidence="1">
    <location>
        <begin position="1364"/>
        <end position="1380"/>
    </location>
</feature>
<feature type="compositionally biased region" description="Acidic residues" evidence="1">
    <location>
        <begin position="1483"/>
        <end position="1494"/>
    </location>
</feature>
<feature type="domain" description="DBL homology" evidence="2">
    <location>
        <begin position="723"/>
        <end position="935"/>
    </location>
</feature>
<feature type="compositionally biased region" description="Basic and acidic residues" evidence="1">
    <location>
        <begin position="1214"/>
        <end position="1229"/>
    </location>
</feature>
<feature type="region of interest" description="Disordered" evidence="1">
    <location>
        <begin position="1687"/>
        <end position="1724"/>
    </location>
</feature>
<feature type="region of interest" description="Disordered" evidence="1">
    <location>
        <begin position="493"/>
        <end position="602"/>
    </location>
</feature>
<feature type="domain" description="PH" evidence="3">
    <location>
        <begin position="950"/>
        <end position="1089"/>
    </location>
</feature>
<evidence type="ECO:0000259" key="3">
    <source>
        <dbReference type="Pfam" id="PF24344"/>
    </source>
</evidence>
<feature type="region of interest" description="Disordered" evidence="1">
    <location>
        <begin position="87"/>
        <end position="445"/>
    </location>
</feature>
<dbReference type="Proteomes" id="UP000800235">
    <property type="component" value="Unassembled WGS sequence"/>
</dbReference>
<feature type="compositionally biased region" description="Acidic residues" evidence="1">
    <location>
        <begin position="1325"/>
        <end position="1334"/>
    </location>
</feature>
<dbReference type="InterPro" id="IPR056222">
    <property type="entry name" value="PH_23"/>
</dbReference>
<evidence type="ECO:0000313" key="6">
    <source>
        <dbReference type="Proteomes" id="UP000800235"/>
    </source>
</evidence>
<feature type="compositionally biased region" description="Pro residues" evidence="1">
    <location>
        <begin position="209"/>
        <end position="220"/>
    </location>
</feature>
<feature type="compositionally biased region" description="Low complexity" evidence="1">
    <location>
        <begin position="1109"/>
        <end position="1126"/>
    </location>
</feature>
<comment type="caution">
    <text evidence="5">The sequence shown here is derived from an EMBL/GenBank/DDBJ whole genome shotgun (WGS) entry which is preliminary data.</text>
</comment>
<proteinExistence type="predicted"/>